<dbReference type="Proteomes" id="UP000824533">
    <property type="component" value="Linkage Group LG16"/>
</dbReference>
<proteinExistence type="predicted"/>
<protein>
    <submittedName>
        <fullName evidence="1">Uncharacterized protein</fullName>
    </submittedName>
</protein>
<accession>A0ACC1CV29</accession>
<dbReference type="EMBL" id="CM034402">
    <property type="protein sequence ID" value="KAJ0175299.1"/>
    <property type="molecule type" value="Genomic_DNA"/>
</dbReference>
<gene>
    <name evidence="1" type="ORF">K1T71_009440</name>
</gene>
<keyword evidence="2" id="KW-1185">Reference proteome</keyword>
<sequence>MKVLALFLLCALASVQGRSAVKSDRALAVLGENPWVVHLRIAISTSGLLESCVGSLIGNSWVLTTSSCLSGSRFIWVRYGAVVVINPSLVTETSAVVVNPDYDASTGANNVALISTNRHVETTDNIAPIGLASEMSYSGQLCVYGAEEDGTAGESLSCYEVAIAEEDGNLVASGDGVVTKFDVGAPVVADGVQVAIVVEEGGTVLAVSDYVEWINDVTGLSL</sequence>
<reference evidence="1 2" key="1">
    <citation type="journal article" date="2021" name="Front. Genet.">
        <title>Chromosome-Level Genome Assembly Reveals Significant Gene Expansion in the Toll and IMD Signaling Pathways of Dendrolimus kikuchii.</title>
        <authorList>
            <person name="Zhou J."/>
            <person name="Wu P."/>
            <person name="Xiong Z."/>
            <person name="Liu N."/>
            <person name="Zhao N."/>
            <person name="Ji M."/>
            <person name="Qiu Y."/>
            <person name="Yang B."/>
        </authorList>
    </citation>
    <scope>NUCLEOTIDE SEQUENCE [LARGE SCALE GENOMIC DNA]</scope>
    <source>
        <strain evidence="1">Ann1</strain>
    </source>
</reference>
<name>A0ACC1CV29_9NEOP</name>
<evidence type="ECO:0000313" key="2">
    <source>
        <dbReference type="Proteomes" id="UP000824533"/>
    </source>
</evidence>
<organism evidence="1 2">
    <name type="scientific">Dendrolimus kikuchii</name>
    <dbReference type="NCBI Taxonomy" id="765133"/>
    <lineage>
        <taxon>Eukaryota</taxon>
        <taxon>Metazoa</taxon>
        <taxon>Ecdysozoa</taxon>
        <taxon>Arthropoda</taxon>
        <taxon>Hexapoda</taxon>
        <taxon>Insecta</taxon>
        <taxon>Pterygota</taxon>
        <taxon>Neoptera</taxon>
        <taxon>Endopterygota</taxon>
        <taxon>Lepidoptera</taxon>
        <taxon>Glossata</taxon>
        <taxon>Ditrysia</taxon>
        <taxon>Bombycoidea</taxon>
        <taxon>Lasiocampidae</taxon>
        <taxon>Dendrolimus</taxon>
    </lineage>
</organism>
<evidence type="ECO:0000313" key="1">
    <source>
        <dbReference type="EMBL" id="KAJ0175299.1"/>
    </source>
</evidence>
<comment type="caution">
    <text evidence="1">The sequence shown here is derived from an EMBL/GenBank/DDBJ whole genome shotgun (WGS) entry which is preliminary data.</text>
</comment>